<reference evidence="4 5" key="1">
    <citation type="submission" date="2019-07" db="EMBL/GenBank/DDBJ databases">
        <authorList>
            <person name="Huq M.A."/>
        </authorList>
    </citation>
    <scope>NUCLEOTIDE SEQUENCE [LARGE SCALE GENOMIC DNA]</scope>
    <source>
        <strain evidence="4 5">MAH-3</strain>
    </source>
</reference>
<dbReference type="EMBL" id="VLPL01000001">
    <property type="protein sequence ID" value="TSJ47575.1"/>
    <property type="molecule type" value="Genomic_DNA"/>
</dbReference>
<evidence type="ECO:0000256" key="2">
    <source>
        <dbReference type="SAM" id="SignalP"/>
    </source>
</evidence>
<feature type="domain" description="Secretion system C-terminal sorting" evidence="3">
    <location>
        <begin position="747"/>
        <end position="813"/>
    </location>
</feature>
<dbReference type="RefSeq" id="WP_144331111.1">
    <property type="nucleotide sequence ID" value="NZ_VLPL01000001.1"/>
</dbReference>
<dbReference type="Proteomes" id="UP000316008">
    <property type="component" value="Unassembled WGS sequence"/>
</dbReference>
<evidence type="ECO:0000313" key="4">
    <source>
        <dbReference type="EMBL" id="TSJ47575.1"/>
    </source>
</evidence>
<dbReference type="NCBIfam" id="TIGR04183">
    <property type="entry name" value="Por_Secre_tail"/>
    <property type="match status" value="1"/>
</dbReference>
<dbReference type="InterPro" id="IPR013783">
    <property type="entry name" value="Ig-like_fold"/>
</dbReference>
<dbReference type="AlphaFoldDB" id="A0A556N619"/>
<feature type="signal peptide" evidence="2">
    <location>
        <begin position="1"/>
        <end position="20"/>
    </location>
</feature>
<evidence type="ECO:0000256" key="1">
    <source>
        <dbReference type="ARBA" id="ARBA00022729"/>
    </source>
</evidence>
<name>A0A556N619_9FLAO</name>
<sequence>MSKYLFLVLLLLGITANANAQDMMLNGSFEECDGVAPSGTVDAYNIEYGAYWHNLIGTCDLINPCVPNSVTGSSCFGAGCGRFGLNSTGYIEYLYGTTLPLTAGQIYEVSFWIKKDYTTESLRRVGLAITETVPTPAITSTTPLISEVITSTQCVKLKACFTAQNSVTHYVTIGPFGGAAPETIVYLVDSVSVMTIPPTTPLAQASLSASEPVLCFGEQVTLDGTASANETSYEWNIYNTTTGNQLFYSSGIIQGTAGTLTPTLQFPIPGSCYRAELTVYGVCKDVATVEFCIADPDIDFIFDGNPVCENFPVDLQVTGDNGWVYTWTQTNDTLSSGVGLKTLTVTPTVGNATYSVTVTTPEGCTHTETLTLNVNSQNNIAPWMDGINGTGEYTYYVSQGDAVFFNSLLSNDHPNEEIDLIPNTNIPPGFITIPPGSSGGVFSFSWMTSLGTSVGEYYYQITAFDNNACDPDTSIFKFRIIVVCDQCPVCISYENRTPSGTPLPAETKAGKCIQSGFTQVVSTGDANVTFIAGKTLDYGTFWDAGPGYEGIIEPTTCITDCEDCCSDWAGFTYDELPNPFFMNFGDEDPTNDFIQVTDTYHPFCAFNAKGYSFEIVDNHQNLMNNIGSTGQIGSACCSFESPAPENPIAHSSIWWDGYTENMWGNNVRPNSGVYTYVLTLYGCNGQEVTMHGFIEVFGSNGMVQAPGGTQQAEATLSDSPLGPEQQRQLEESIAEHERFDKELSLSPNPTTDLVKISGTGSDDVYYQIFDDKGVMLSHKEKAENLSFSLTNYSKGTYYIRIYSGTTYAVRKVVKM</sequence>
<comment type="caution">
    <text evidence="4">The sequence shown here is derived from an EMBL/GenBank/DDBJ whole genome shotgun (WGS) entry which is preliminary data.</text>
</comment>
<evidence type="ECO:0000313" key="5">
    <source>
        <dbReference type="Proteomes" id="UP000316008"/>
    </source>
</evidence>
<keyword evidence="5" id="KW-1185">Reference proteome</keyword>
<evidence type="ECO:0000259" key="3">
    <source>
        <dbReference type="Pfam" id="PF18962"/>
    </source>
</evidence>
<feature type="chain" id="PRO_5021742070" evidence="2">
    <location>
        <begin position="21"/>
        <end position="815"/>
    </location>
</feature>
<dbReference type="Gene3D" id="2.60.120.260">
    <property type="entry name" value="Galactose-binding domain-like"/>
    <property type="match status" value="1"/>
</dbReference>
<proteinExistence type="predicted"/>
<dbReference type="Gene3D" id="2.60.40.10">
    <property type="entry name" value="Immunoglobulins"/>
    <property type="match status" value="1"/>
</dbReference>
<keyword evidence="1 2" id="KW-0732">Signal</keyword>
<dbReference type="Pfam" id="PF18962">
    <property type="entry name" value="Por_Secre_tail"/>
    <property type="match status" value="1"/>
</dbReference>
<organism evidence="4 5">
    <name type="scientific">Fluviicola chungangensis</name>
    <dbReference type="NCBI Taxonomy" id="2597671"/>
    <lineage>
        <taxon>Bacteria</taxon>
        <taxon>Pseudomonadati</taxon>
        <taxon>Bacteroidota</taxon>
        <taxon>Flavobacteriia</taxon>
        <taxon>Flavobacteriales</taxon>
        <taxon>Crocinitomicaceae</taxon>
        <taxon>Fluviicola</taxon>
    </lineage>
</organism>
<accession>A0A556N619</accession>
<protein>
    <submittedName>
        <fullName evidence="4">T9SS type A sorting domain-containing protein</fullName>
    </submittedName>
</protein>
<dbReference type="OrthoDB" id="1408995at2"/>
<gene>
    <name evidence="4" type="ORF">FO442_00160</name>
</gene>
<dbReference type="InterPro" id="IPR026444">
    <property type="entry name" value="Secre_tail"/>
</dbReference>